<comment type="function">
    <text evidence="6">Catalyzes the conversion of 7,8-dihydroneopterin to 6-hydroxymethyl-7,8-dihydropterin.</text>
</comment>
<dbReference type="GO" id="GO:0016301">
    <property type="term" value="F:kinase activity"/>
    <property type="evidence" value="ECO:0007669"/>
    <property type="project" value="UniProtKB-KW"/>
</dbReference>
<dbReference type="PANTHER" id="PTHR42844:SF1">
    <property type="entry name" value="DIHYDRONEOPTERIN ALDOLASE 1-RELATED"/>
    <property type="match status" value="1"/>
</dbReference>
<dbReference type="AlphaFoldDB" id="A0A098G6L3"/>
<dbReference type="OrthoDB" id="9810587at2"/>
<evidence type="ECO:0000256" key="4">
    <source>
        <dbReference type="ARBA" id="ARBA00022909"/>
    </source>
</evidence>
<dbReference type="Proteomes" id="UP000032430">
    <property type="component" value="Chromosome I"/>
</dbReference>
<keyword evidence="5 6" id="KW-0456">Lyase</keyword>
<dbReference type="NCBIfam" id="TIGR00526">
    <property type="entry name" value="folB_dom"/>
    <property type="match status" value="1"/>
</dbReference>
<evidence type="ECO:0000259" key="7">
    <source>
        <dbReference type="SMART" id="SM00905"/>
    </source>
</evidence>
<comment type="similarity">
    <text evidence="3 6">Belongs to the DHNA family.</text>
</comment>
<accession>A0A098G6L3</accession>
<evidence type="ECO:0000256" key="6">
    <source>
        <dbReference type="RuleBase" id="RU362079"/>
    </source>
</evidence>
<dbReference type="NCBIfam" id="TIGR00525">
    <property type="entry name" value="folB"/>
    <property type="match status" value="1"/>
</dbReference>
<keyword evidence="9" id="KW-1185">Reference proteome</keyword>
<organism evidence="8 9">
    <name type="scientific">Legionella fallonii LLAP-10</name>
    <dbReference type="NCBI Taxonomy" id="1212491"/>
    <lineage>
        <taxon>Bacteria</taxon>
        <taxon>Pseudomonadati</taxon>
        <taxon>Pseudomonadota</taxon>
        <taxon>Gammaproteobacteria</taxon>
        <taxon>Legionellales</taxon>
        <taxon>Legionellaceae</taxon>
        <taxon>Legionella</taxon>
    </lineage>
</organism>
<feature type="domain" description="Dihydroneopterin aldolase/epimerase" evidence="7">
    <location>
        <begin position="4"/>
        <end position="112"/>
    </location>
</feature>
<keyword evidence="8" id="KW-0418">Kinase</keyword>
<dbReference type="Gene3D" id="3.30.1130.10">
    <property type="match status" value="1"/>
</dbReference>
<proteinExistence type="inferred from homology"/>
<name>A0A098G6L3_9GAMM</name>
<dbReference type="SUPFAM" id="SSF55620">
    <property type="entry name" value="Tetrahydrobiopterin biosynthesis enzymes-like"/>
    <property type="match status" value="1"/>
</dbReference>
<protein>
    <recommendedName>
        <fullName evidence="6">7,8-dihydroneopterin aldolase</fullName>
        <ecNumber evidence="6">4.1.2.25</ecNumber>
    </recommendedName>
</protein>
<dbReference type="InterPro" id="IPR006156">
    <property type="entry name" value="Dihydroneopterin_aldolase"/>
</dbReference>
<dbReference type="EMBL" id="LN614827">
    <property type="protein sequence ID" value="CEG57609.1"/>
    <property type="molecule type" value="Genomic_DNA"/>
</dbReference>
<dbReference type="KEGG" id="lfa:LFA_2232"/>
<reference evidence="9" key="1">
    <citation type="submission" date="2014-09" db="EMBL/GenBank/DDBJ databases">
        <authorList>
            <person name="Gomez-Valero L."/>
        </authorList>
    </citation>
    <scope>NUCLEOTIDE SEQUENCE [LARGE SCALE GENOMIC DNA]</scope>
    <source>
        <strain evidence="9">ATCC700992</strain>
    </source>
</reference>
<sequence length="112" mass="12390">MDALNIKALSVATRIGVHAWEQQINQQLLIDIIIPSDFSTCQDNIANTIDYDALCQKVTQFVESQSFQLIESVADQVAHLIKQEFNVSQITVAVSKPHAVKNAGTIQVVVNR</sequence>
<dbReference type="EC" id="4.1.2.25" evidence="6"/>
<comment type="catalytic activity">
    <reaction evidence="1 6">
        <text>7,8-dihydroneopterin = 6-hydroxymethyl-7,8-dihydropterin + glycolaldehyde</text>
        <dbReference type="Rhea" id="RHEA:10540"/>
        <dbReference type="ChEBI" id="CHEBI:17001"/>
        <dbReference type="ChEBI" id="CHEBI:17071"/>
        <dbReference type="ChEBI" id="CHEBI:44841"/>
        <dbReference type="EC" id="4.1.2.25"/>
    </reaction>
</comment>
<keyword evidence="4 6" id="KW-0289">Folate biosynthesis</keyword>
<evidence type="ECO:0000313" key="9">
    <source>
        <dbReference type="Proteomes" id="UP000032430"/>
    </source>
</evidence>
<dbReference type="STRING" id="1212491.LFA_2232"/>
<dbReference type="GO" id="GO:0005737">
    <property type="term" value="C:cytoplasm"/>
    <property type="evidence" value="ECO:0007669"/>
    <property type="project" value="TreeGrafter"/>
</dbReference>
<dbReference type="SMART" id="SM00905">
    <property type="entry name" value="FolB"/>
    <property type="match status" value="1"/>
</dbReference>
<evidence type="ECO:0000256" key="3">
    <source>
        <dbReference type="ARBA" id="ARBA00005708"/>
    </source>
</evidence>
<dbReference type="GO" id="GO:0046656">
    <property type="term" value="P:folic acid biosynthetic process"/>
    <property type="evidence" value="ECO:0007669"/>
    <property type="project" value="UniProtKB-UniRule"/>
</dbReference>
<dbReference type="HOGENOM" id="CLU_112632_0_2_6"/>
<evidence type="ECO:0000256" key="1">
    <source>
        <dbReference type="ARBA" id="ARBA00001353"/>
    </source>
</evidence>
<keyword evidence="8" id="KW-0808">Transferase</keyword>
<evidence type="ECO:0000256" key="2">
    <source>
        <dbReference type="ARBA" id="ARBA00005013"/>
    </source>
</evidence>
<dbReference type="RefSeq" id="WP_045096080.1">
    <property type="nucleotide sequence ID" value="NZ_LN614827.1"/>
</dbReference>
<gene>
    <name evidence="8" type="ORF">LFA_2232</name>
</gene>
<comment type="pathway">
    <text evidence="2 6">Cofactor biosynthesis; tetrahydrofolate biosynthesis; 2-amino-4-hydroxy-6-hydroxymethyl-7,8-dihydropteridine diphosphate from 7,8-dihydroneopterin triphosphate: step 3/4.</text>
</comment>
<evidence type="ECO:0000313" key="8">
    <source>
        <dbReference type="EMBL" id="CEG57609.1"/>
    </source>
</evidence>
<dbReference type="GO" id="GO:0046654">
    <property type="term" value="P:tetrahydrofolate biosynthetic process"/>
    <property type="evidence" value="ECO:0007669"/>
    <property type="project" value="UniProtKB-UniRule"/>
</dbReference>
<dbReference type="PANTHER" id="PTHR42844">
    <property type="entry name" value="DIHYDRONEOPTERIN ALDOLASE 1-RELATED"/>
    <property type="match status" value="1"/>
</dbReference>
<dbReference type="Pfam" id="PF02152">
    <property type="entry name" value="FolB"/>
    <property type="match status" value="1"/>
</dbReference>
<dbReference type="InterPro" id="IPR006157">
    <property type="entry name" value="FolB_dom"/>
</dbReference>
<dbReference type="GO" id="GO:0004150">
    <property type="term" value="F:dihydroneopterin aldolase activity"/>
    <property type="evidence" value="ECO:0007669"/>
    <property type="project" value="UniProtKB-UniRule"/>
</dbReference>
<dbReference type="InterPro" id="IPR043133">
    <property type="entry name" value="GTP-CH-I_C/QueF"/>
</dbReference>
<evidence type="ECO:0000256" key="5">
    <source>
        <dbReference type="ARBA" id="ARBA00023239"/>
    </source>
</evidence>
<dbReference type="UniPathway" id="UPA00077">
    <property type="reaction ID" value="UER00154"/>
</dbReference>